<dbReference type="EMBL" id="CP031761">
    <property type="protein sequence ID" value="AXR03104.1"/>
    <property type="molecule type" value="Genomic_DNA"/>
</dbReference>
<sequence>MSTVFCNYYDLTTYELHIIELDIPYLNDVFYGCGKRCFYARQHNGNYLDLQYLANPFSENTVSHFGFHTQLGAQGFPIMDKVNDKIYFVTKQYGSPFAIGAK</sequence>
<organism evidence="1 2">
    <name type="scientific">Pseudoalteromonas piscicida</name>
    <dbReference type="NCBI Taxonomy" id="43662"/>
    <lineage>
        <taxon>Bacteria</taxon>
        <taxon>Pseudomonadati</taxon>
        <taxon>Pseudomonadota</taxon>
        <taxon>Gammaproteobacteria</taxon>
        <taxon>Alteromonadales</taxon>
        <taxon>Pseudoalteromonadaceae</taxon>
        <taxon>Pseudoalteromonas</taxon>
    </lineage>
</organism>
<dbReference type="KEGG" id="ppis:B1L02_03510"/>
<protein>
    <submittedName>
        <fullName evidence="1">Uncharacterized protein</fullName>
    </submittedName>
</protein>
<reference evidence="1 2" key="1">
    <citation type="submission" date="2018-08" db="EMBL/GenBank/DDBJ databases">
        <title>Whole Genome Sequences of Two Pseudoalteromonas piscicida Strains, DE1-A and DE2-A, which Exhibit Strong Antibacterial Activity against Vibrio vulnificus.</title>
        <authorList>
            <person name="Richards G.P."/>
            <person name="Needleman D.S."/>
            <person name="Watson M.A."/>
            <person name="Polson S.W."/>
        </authorList>
    </citation>
    <scope>NUCLEOTIDE SEQUENCE [LARGE SCALE GENOMIC DNA]</scope>
    <source>
        <strain evidence="1 2">DE2-A</strain>
    </source>
</reference>
<dbReference type="Proteomes" id="UP000258102">
    <property type="component" value="Chromosome 1"/>
</dbReference>
<gene>
    <name evidence="1" type="ORF">D0511_14250</name>
</gene>
<dbReference type="AlphaFoldDB" id="A0AAD0RK12"/>
<accession>A0AAD0RK12</accession>
<proteinExistence type="predicted"/>
<dbReference type="RefSeq" id="WP_088529940.1">
    <property type="nucleotide sequence ID" value="NZ_CP021646.1"/>
</dbReference>
<evidence type="ECO:0000313" key="2">
    <source>
        <dbReference type="Proteomes" id="UP000258102"/>
    </source>
</evidence>
<name>A0AAD0RK12_PSEO7</name>
<evidence type="ECO:0000313" key="1">
    <source>
        <dbReference type="EMBL" id="AXR03104.1"/>
    </source>
</evidence>